<dbReference type="HOGENOM" id="CLU_1118000_0_0_1"/>
<evidence type="ECO:0000256" key="1">
    <source>
        <dbReference type="SAM" id="MobiDB-lite"/>
    </source>
</evidence>
<proteinExistence type="predicted"/>
<feature type="compositionally biased region" description="Basic and acidic residues" evidence="1">
    <location>
        <begin position="119"/>
        <end position="132"/>
    </location>
</feature>
<feature type="region of interest" description="Disordered" evidence="1">
    <location>
        <begin position="1"/>
        <end position="40"/>
    </location>
</feature>
<gene>
    <name evidence="2" type="ORF">PLICRDRAFT_180619</name>
</gene>
<dbReference type="Proteomes" id="UP000053263">
    <property type="component" value="Unassembled WGS sequence"/>
</dbReference>
<feature type="non-terminal residue" evidence="2">
    <location>
        <position position="216"/>
    </location>
</feature>
<dbReference type="EMBL" id="KN832580">
    <property type="protein sequence ID" value="KII83217.1"/>
    <property type="molecule type" value="Genomic_DNA"/>
</dbReference>
<organism evidence="2 3">
    <name type="scientific">Plicaturopsis crispa FD-325 SS-3</name>
    <dbReference type="NCBI Taxonomy" id="944288"/>
    <lineage>
        <taxon>Eukaryota</taxon>
        <taxon>Fungi</taxon>
        <taxon>Dikarya</taxon>
        <taxon>Basidiomycota</taxon>
        <taxon>Agaricomycotina</taxon>
        <taxon>Agaricomycetes</taxon>
        <taxon>Agaricomycetidae</taxon>
        <taxon>Amylocorticiales</taxon>
        <taxon>Amylocorticiaceae</taxon>
        <taxon>Plicatura</taxon>
        <taxon>Plicaturopsis crispa</taxon>
    </lineage>
</organism>
<name>A0A0C9SQ18_PLICR</name>
<evidence type="ECO:0000313" key="2">
    <source>
        <dbReference type="EMBL" id="KII83217.1"/>
    </source>
</evidence>
<protein>
    <submittedName>
        <fullName evidence="2">Uncharacterized protein</fullName>
    </submittedName>
</protein>
<accession>A0A0C9SQ18</accession>
<sequence>MGPSAVLLEPNDLRESLRSDDKDTTCTTRTTRTTMYDGDALKAHPPPLPSFPQHTIPDPPSRALQACACETTTTRQDASWRLVAVTLPAAAFRPPPSADHLGPTVSRNRGPAVSRAATRARETTTTRRDASRRLVSSSLSPPPPPHTAAILSGPPRARRLARSEPVHARRRRRRDETPDGVSSLSLLCPRRRCRCLLPSSTLSGPPRARRLARYMP</sequence>
<evidence type="ECO:0000313" key="3">
    <source>
        <dbReference type="Proteomes" id="UP000053263"/>
    </source>
</evidence>
<feature type="compositionally biased region" description="Basic residues" evidence="1">
    <location>
        <begin position="207"/>
        <end position="216"/>
    </location>
</feature>
<feature type="compositionally biased region" description="Low complexity" evidence="1">
    <location>
        <begin position="25"/>
        <end position="34"/>
    </location>
</feature>
<dbReference type="AlphaFoldDB" id="A0A0C9SQ18"/>
<reference evidence="2 3" key="1">
    <citation type="submission" date="2014-06" db="EMBL/GenBank/DDBJ databases">
        <title>Evolutionary Origins and Diversification of the Mycorrhizal Mutualists.</title>
        <authorList>
            <consortium name="DOE Joint Genome Institute"/>
            <consortium name="Mycorrhizal Genomics Consortium"/>
            <person name="Kohler A."/>
            <person name="Kuo A."/>
            <person name="Nagy L.G."/>
            <person name="Floudas D."/>
            <person name="Copeland A."/>
            <person name="Barry K.W."/>
            <person name="Cichocki N."/>
            <person name="Veneault-Fourrey C."/>
            <person name="LaButti K."/>
            <person name="Lindquist E.A."/>
            <person name="Lipzen A."/>
            <person name="Lundell T."/>
            <person name="Morin E."/>
            <person name="Murat C."/>
            <person name="Riley R."/>
            <person name="Ohm R."/>
            <person name="Sun H."/>
            <person name="Tunlid A."/>
            <person name="Henrissat B."/>
            <person name="Grigoriev I.V."/>
            <person name="Hibbett D.S."/>
            <person name="Martin F."/>
        </authorList>
    </citation>
    <scope>NUCLEOTIDE SEQUENCE [LARGE SCALE GENOMIC DNA]</scope>
    <source>
        <strain evidence="2 3">FD-325 SS-3</strain>
    </source>
</reference>
<feature type="region of interest" description="Disordered" evidence="1">
    <location>
        <begin position="92"/>
        <end position="183"/>
    </location>
</feature>
<feature type="compositionally biased region" description="Basic and acidic residues" evidence="1">
    <location>
        <begin position="11"/>
        <end position="24"/>
    </location>
</feature>
<feature type="region of interest" description="Disordered" evidence="1">
    <location>
        <begin position="197"/>
        <end position="216"/>
    </location>
</feature>
<keyword evidence="3" id="KW-1185">Reference proteome</keyword>